<organism evidence="2 3">
    <name type="scientific">Steinernema glaseri</name>
    <dbReference type="NCBI Taxonomy" id="37863"/>
    <lineage>
        <taxon>Eukaryota</taxon>
        <taxon>Metazoa</taxon>
        <taxon>Ecdysozoa</taxon>
        <taxon>Nematoda</taxon>
        <taxon>Chromadorea</taxon>
        <taxon>Rhabditida</taxon>
        <taxon>Tylenchina</taxon>
        <taxon>Panagrolaimomorpha</taxon>
        <taxon>Strongyloidoidea</taxon>
        <taxon>Steinernematidae</taxon>
        <taxon>Steinernema</taxon>
    </lineage>
</organism>
<evidence type="ECO:0000313" key="2">
    <source>
        <dbReference type="Proteomes" id="UP000095287"/>
    </source>
</evidence>
<evidence type="ECO:0000313" key="3">
    <source>
        <dbReference type="WBParaSite" id="L893_g21160.t1"/>
    </source>
</evidence>
<dbReference type="Proteomes" id="UP000095287">
    <property type="component" value="Unplaced"/>
</dbReference>
<evidence type="ECO:0000256" key="1">
    <source>
        <dbReference type="SAM" id="MobiDB-lite"/>
    </source>
</evidence>
<proteinExistence type="predicted"/>
<keyword evidence="2" id="KW-1185">Reference proteome</keyword>
<dbReference type="AlphaFoldDB" id="A0A1I7YYY3"/>
<dbReference type="WBParaSite" id="L893_g21160.t1">
    <property type="protein sequence ID" value="L893_g21160.t1"/>
    <property type="gene ID" value="L893_g21160"/>
</dbReference>
<name>A0A1I7YYY3_9BILA</name>
<feature type="compositionally biased region" description="Basic and acidic residues" evidence="1">
    <location>
        <begin position="21"/>
        <end position="54"/>
    </location>
</feature>
<reference evidence="3" key="1">
    <citation type="submission" date="2016-11" db="UniProtKB">
        <authorList>
            <consortium name="WormBaseParasite"/>
        </authorList>
    </citation>
    <scope>IDENTIFICATION</scope>
</reference>
<sequence>MHGPDPEPSGFPTRNPVPIPKLRDSRPEIRRFGIPDPKSRPDPSRNRDRDRDTALSDATAVRYSCFFGSS</sequence>
<feature type="region of interest" description="Disordered" evidence="1">
    <location>
        <begin position="1"/>
        <end position="55"/>
    </location>
</feature>
<accession>A0A1I7YYY3</accession>
<protein>
    <submittedName>
        <fullName evidence="3">Uncharacterized protein</fullName>
    </submittedName>
</protein>